<sequence length="92" mass="10394">MTDIVLRDVDDILADRIRRVGDRRGWDMPQTLLHLLEQGLHVYEDEGAVRFDSDESDVLQQALEALREVPDDPGYSLIGRIRPPPGREDAGA</sequence>
<name>A0A853J9B6_9GAMM</name>
<evidence type="ECO:0000256" key="1">
    <source>
        <dbReference type="SAM" id="MobiDB-lite"/>
    </source>
</evidence>
<dbReference type="AlphaFoldDB" id="A0A853J9B6"/>
<proteinExistence type="predicted"/>
<gene>
    <name evidence="2" type="ORF">H0E84_02700</name>
</gene>
<dbReference type="Proteomes" id="UP000578091">
    <property type="component" value="Unassembled WGS sequence"/>
</dbReference>
<evidence type="ECO:0000313" key="3">
    <source>
        <dbReference type="Proteomes" id="UP000578091"/>
    </source>
</evidence>
<reference evidence="2 3" key="1">
    <citation type="submission" date="2020-07" db="EMBL/GenBank/DDBJ databases">
        <title>Luteimonas sp. SJ-92.</title>
        <authorList>
            <person name="Huang X.-X."/>
            <person name="Xu L."/>
            <person name="Sun J.-Q."/>
        </authorList>
    </citation>
    <scope>NUCLEOTIDE SEQUENCE [LARGE SCALE GENOMIC DNA]</scope>
    <source>
        <strain evidence="2 3">SJ-92</strain>
    </source>
</reference>
<comment type="caution">
    <text evidence="2">The sequence shown here is derived from an EMBL/GenBank/DDBJ whole genome shotgun (WGS) entry which is preliminary data.</text>
</comment>
<keyword evidence="3" id="KW-1185">Reference proteome</keyword>
<feature type="region of interest" description="Disordered" evidence="1">
    <location>
        <begin position="71"/>
        <end position="92"/>
    </location>
</feature>
<evidence type="ECO:0000313" key="2">
    <source>
        <dbReference type="EMBL" id="NZA25279.1"/>
    </source>
</evidence>
<dbReference type="RefSeq" id="WP_180677085.1">
    <property type="nucleotide sequence ID" value="NZ_JACCKA010000023.1"/>
</dbReference>
<dbReference type="EMBL" id="JACCKA010000023">
    <property type="protein sequence ID" value="NZA25279.1"/>
    <property type="molecule type" value="Genomic_DNA"/>
</dbReference>
<organism evidence="2 3">
    <name type="scientific">Luteimonas salinisoli</name>
    <dbReference type="NCBI Taxonomy" id="2752307"/>
    <lineage>
        <taxon>Bacteria</taxon>
        <taxon>Pseudomonadati</taxon>
        <taxon>Pseudomonadota</taxon>
        <taxon>Gammaproteobacteria</taxon>
        <taxon>Lysobacterales</taxon>
        <taxon>Lysobacteraceae</taxon>
        <taxon>Luteimonas</taxon>
    </lineage>
</organism>
<accession>A0A853J9B6</accession>
<protein>
    <submittedName>
        <fullName evidence="2">Uncharacterized protein</fullName>
    </submittedName>
</protein>